<dbReference type="AlphaFoldDB" id="A0A7C1P229"/>
<comment type="caution">
    <text evidence="2">The sequence shown here is derived from an EMBL/GenBank/DDBJ whole genome shotgun (WGS) entry which is preliminary data.</text>
</comment>
<accession>A0A7C1P229</accession>
<protein>
    <submittedName>
        <fullName evidence="2">Uncharacterized protein</fullName>
    </submittedName>
</protein>
<feature type="chain" id="PRO_5028203378" evidence="1">
    <location>
        <begin position="23"/>
        <end position="114"/>
    </location>
</feature>
<dbReference type="EMBL" id="DSKI01000585">
    <property type="protein sequence ID" value="HEB44270.1"/>
    <property type="molecule type" value="Genomic_DNA"/>
</dbReference>
<keyword evidence="1" id="KW-0732">Signal</keyword>
<organism evidence="2">
    <name type="scientific">Agrobacterium albertimagni</name>
    <dbReference type="NCBI Taxonomy" id="147266"/>
    <lineage>
        <taxon>Bacteria</taxon>
        <taxon>Pseudomonadati</taxon>
        <taxon>Pseudomonadota</taxon>
        <taxon>Alphaproteobacteria</taxon>
        <taxon>Hyphomicrobiales</taxon>
        <taxon>Rhizobiaceae</taxon>
        <taxon>Rhizobium/Agrobacterium group</taxon>
        <taxon>Agrobacterium</taxon>
    </lineage>
</organism>
<evidence type="ECO:0000256" key="1">
    <source>
        <dbReference type="SAM" id="SignalP"/>
    </source>
</evidence>
<evidence type="ECO:0000313" key="2">
    <source>
        <dbReference type="EMBL" id="HEB44270.1"/>
    </source>
</evidence>
<feature type="signal peptide" evidence="1">
    <location>
        <begin position="1"/>
        <end position="22"/>
    </location>
</feature>
<name>A0A7C1P229_9HYPH</name>
<sequence length="114" mass="13085">MRPKQLAITTIAALLLAQPALAISRYNSTTLTCDQVRQRVLNEGAVILRYPSTRVQGMTLYDRYVTRNAMCDPHEYAERAYVPTRDTARCPVLNCQDYDPETRRFGFGKPIIRF</sequence>
<proteinExistence type="predicted"/>
<reference evidence="2" key="1">
    <citation type="journal article" date="2020" name="mSystems">
        <title>Genome- and Community-Level Interaction Insights into Carbon Utilization and Element Cycling Functions of Hydrothermarchaeota in Hydrothermal Sediment.</title>
        <authorList>
            <person name="Zhou Z."/>
            <person name="Liu Y."/>
            <person name="Xu W."/>
            <person name="Pan J."/>
            <person name="Luo Z.H."/>
            <person name="Li M."/>
        </authorList>
    </citation>
    <scope>NUCLEOTIDE SEQUENCE [LARGE SCALE GENOMIC DNA]</scope>
    <source>
        <strain evidence="2">SpSt-243</strain>
    </source>
</reference>
<gene>
    <name evidence="2" type="ORF">ENP70_11380</name>
</gene>